<protein>
    <submittedName>
        <fullName evidence="3">Uncharacterized protein</fullName>
    </submittedName>
</protein>
<dbReference type="EMBL" id="QKWP01001646">
    <property type="protein sequence ID" value="RIB07500.1"/>
    <property type="molecule type" value="Genomic_DNA"/>
</dbReference>
<evidence type="ECO:0000313" key="4">
    <source>
        <dbReference type="Proteomes" id="UP000266673"/>
    </source>
</evidence>
<keyword evidence="4" id="KW-1185">Reference proteome</keyword>
<name>A0A397UB35_9GLOM</name>
<keyword evidence="2" id="KW-0812">Transmembrane</keyword>
<keyword evidence="1" id="KW-0175">Coiled coil</keyword>
<dbReference type="OrthoDB" id="2434888at2759"/>
<feature type="coiled-coil region" evidence="1">
    <location>
        <begin position="368"/>
        <end position="395"/>
    </location>
</feature>
<evidence type="ECO:0000313" key="3">
    <source>
        <dbReference type="EMBL" id="RIB07500.1"/>
    </source>
</evidence>
<feature type="transmembrane region" description="Helical" evidence="2">
    <location>
        <begin position="281"/>
        <end position="300"/>
    </location>
</feature>
<organism evidence="3 4">
    <name type="scientific">Gigaspora rosea</name>
    <dbReference type="NCBI Taxonomy" id="44941"/>
    <lineage>
        <taxon>Eukaryota</taxon>
        <taxon>Fungi</taxon>
        <taxon>Fungi incertae sedis</taxon>
        <taxon>Mucoromycota</taxon>
        <taxon>Glomeromycotina</taxon>
        <taxon>Glomeromycetes</taxon>
        <taxon>Diversisporales</taxon>
        <taxon>Gigasporaceae</taxon>
        <taxon>Gigaspora</taxon>
    </lineage>
</organism>
<accession>A0A397UB35</accession>
<gene>
    <name evidence="3" type="ORF">C2G38_2274098</name>
</gene>
<reference evidence="3 4" key="1">
    <citation type="submission" date="2018-06" db="EMBL/GenBank/DDBJ databases">
        <title>Comparative genomics reveals the genomic features of Rhizophagus irregularis, R. cerebriforme, R. diaphanum and Gigaspora rosea, and their symbiotic lifestyle signature.</title>
        <authorList>
            <person name="Morin E."/>
            <person name="San Clemente H."/>
            <person name="Chen E.C.H."/>
            <person name="De La Providencia I."/>
            <person name="Hainaut M."/>
            <person name="Kuo A."/>
            <person name="Kohler A."/>
            <person name="Murat C."/>
            <person name="Tang N."/>
            <person name="Roy S."/>
            <person name="Loubradou J."/>
            <person name="Henrissat B."/>
            <person name="Grigoriev I.V."/>
            <person name="Corradi N."/>
            <person name="Roux C."/>
            <person name="Martin F.M."/>
        </authorList>
    </citation>
    <scope>NUCLEOTIDE SEQUENCE [LARGE SCALE GENOMIC DNA]</scope>
    <source>
        <strain evidence="3 4">DAOM 194757</strain>
    </source>
</reference>
<proteinExistence type="predicted"/>
<keyword evidence="2" id="KW-0472">Membrane</keyword>
<sequence>MEEFLFKASFDNEEADSDCSQGSSIDIAAEHHKEVFIFDWQSLKKACKLTSEFDEETEDEINEFFESDDEFSESDNIIEEEFEKLVATETTSNTNHFCIIVDYDNDQHIVQRCNALGNCRVQELSGTWEVDLQAVKDAKKNLSALRICTEHHNYDISLHASESKRSIKALRSTNESDTIGQKPLFGAEDINISIKKHVKSALFVATPNVVILQPGEAPSENKHVHHAVDMFLKDFGYTENGTLNIVCDEAIYRRMKDYKNEEQTVHCILGQWHTSKAMCSALIAAFSGYGLFGLANYLGVRTRKYRYAESVARFLSDLQNNPQLYQDLQIAPSINLTQEDHYFAIDEGLETFGIKFVKENMTGRATDSDNLKRNIKAVQSEYERLELLILEFTENSQQIKKTLRSVKDRNEALWNLIFELKLSFSNSQSETSALFKETTQLTNNGYQ</sequence>
<dbReference type="AlphaFoldDB" id="A0A397UB35"/>
<dbReference type="Proteomes" id="UP000266673">
    <property type="component" value="Unassembled WGS sequence"/>
</dbReference>
<evidence type="ECO:0000256" key="2">
    <source>
        <dbReference type="SAM" id="Phobius"/>
    </source>
</evidence>
<evidence type="ECO:0000256" key="1">
    <source>
        <dbReference type="SAM" id="Coils"/>
    </source>
</evidence>
<keyword evidence="2" id="KW-1133">Transmembrane helix</keyword>
<comment type="caution">
    <text evidence="3">The sequence shown here is derived from an EMBL/GenBank/DDBJ whole genome shotgun (WGS) entry which is preliminary data.</text>
</comment>